<evidence type="ECO:0000313" key="7">
    <source>
        <dbReference type="EMBL" id="EGW35006.1"/>
    </source>
</evidence>
<dbReference type="InterPro" id="IPR005344">
    <property type="entry name" value="TMEM33/Pom33"/>
</dbReference>
<dbReference type="AlphaFoldDB" id="G3AFL7"/>
<feature type="transmembrane region" description="Helical" evidence="6">
    <location>
        <begin position="194"/>
        <end position="221"/>
    </location>
</feature>
<feature type="transmembrane region" description="Helical" evidence="6">
    <location>
        <begin position="121"/>
        <end position="141"/>
    </location>
</feature>
<reference evidence="7 8" key="1">
    <citation type="journal article" date="2011" name="Proc. Natl. Acad. Sci. U.S.A.">
        <title>Comparative genomics of xylose-fermenting fungi for enhanced biofuel production.</title>
        <authorList>
            <person name="Wohlbach D.J."/>
            <person name="Kuo A."/>
            <person name="Sato T.K."/>
            <person name="Potts K.M."/>
            <person name="Salamov A.A."/>
            <person name="LaButti K.M."/>
            <person name="Sun H."/>
            <person name="Clum A."/>
            <person name="Pangilinan J.L."/>
            <person name="Lindquist E.A."/>
            <person name="Lucas S."/>
            <person name="Lapidus A."/>
            <person name="Jin M."/>
            <person name="Gunawan C."/>
            <person name="Balan V."/>
            <person name="Dale B.E."/>
            <person name="Jeffries T.W."/>
            <person name="Zinkel R."/>
            <person name="Barry K.W."/>
            <person name="Grigoriev I.V."/>
            <person name="Gasch A.P."/>
        </authorList>
    </citation>
    <scope>NUCLEOTIDE SEQUENCE [LARGE SCALE GENOMIC DNA]</scope>
    <source>
        <strain evidence="8">NRRL Y-27907 / 11-Y1</strain>
    </source>
</reference>
<dbReference type="Pfam" id="PF03661">
    <property type="entry name" value="TMEM33_Pom33"/>
    <property type="match status" value="1"/>
</dbReference>
<keyword evidence="5 6" id="KW-0472">Membrane</keyword>
<dbReference type="InterPro" id="IPR051645">
    <property type="entry name" value="PER33/POM33_regulator"/>
</dbReference>
<dbReference type="GO" id="GO:0016020">
    <property type="term" value="C:membrane"/>
    <property type="evidence" value="ECO:0007669"/>
    <property type="project" value="UniProtKB-SubCell"/>
</dbReference>
<keyword evidence="3 6" id="KW-0812">Transmembrane</keyword>
<evidence type="ECO:0000313" key="8">
    <source>
        <dbReference type="Proteomes" id="UP000000709"/>
    </source>
</evidence>
<comment type="similarity">
    <text evidence="2">Belongs to the PER33/POM33 family.</text>
</comment>
<dbReference type="PANTHER" id="PTHR12703">
    <property type="entry name" value="TRANSMEMBRANE PROTEIN 33"/>
    <property type="match status" value="1"/>
</dbReference>
<dbReference type="RefSeq" id="XP_007372418.1">
    <property type="nucleotide sequence ID" value="XM_007372356.1"/>
</dbReference>
<keyword evidence="8" id="KW-1185">Reference proteome</keyword>
<evidence type="ECO:0000256" key="5">
    <source>
        <dbReference type="ARBA" id="ARBA00023136"/>
    </source>
</evidence>
<protein>
    <submittedName>
        <fullName evidence="7">Uncharacterized protein</fullName>
    </submittedName>
</protein>
<dbReference type="InParanoid" id="G3AFL7"/>
<dbReference type="GeneID" id="18870700"/>
<evidence type="ECO:0000256" key="6">
    <source>
        <dbReference type="SAM" id="Phobius"/>
    </source>
</evidence>
<dbReference type="KEGG" id="spaa:SPAPADRAFT_145755"/>
<dbReference type="OrthoDB" id="5581259at2759"/>
<dbReference type="GO" id="GO:0071786">
    <property type="term" value="P:endoplasmic reticulum tubular network organization"/>
    <property type="evidence" value="ECO:0007669"/>
    <property type="project" value="TreeGrafter"/>
</dbReference>
<dbReference type="eggNOG" id="KOG4002">
    <property type="taxonomic scope" value="Eukaryota"/>
</dbReference>
<comment type="subcellular location">
    <subcellularLocation>
        <location evidence="1">Membrane</location>
        <topology evidence="1">Multi-pass membrane protein</topology>
    </subcellularLocation>
</comment>
<feature type="transmembrane region" description="Helical" evidence="6">
    <location>
        <begin position="148"/>
        <end position="174"/>
    </location>
</feature>
<dbReference type="Proteomes" id="UP000000709">
    <property type="component" value="Unassembled WGS sequence"/>
</dbReference>
<evidence type="ECO:0000256" key="4">
    <source>
        <dbReference type="ARBA" id="ARBA00022989"/>
    </source>
</evidence>
<evidence type="ECO:0000256" key="3">
    <source>
        <dbReference type="ARBA" id="ARBA00022692"/>
    </source>
</evidence>
<name>G3AFL7_SPAPN</name>
<dbReference type="STRING" id="619300.G3AFL7"/>
<proteinExistence type="inferred from homology"/>
<dbReference type="GO" id="GO:0005783">
    <property type="term" value="C:endoplasmic reticulum"/>
    <property type="evidence" value="ECO:0007669"/>
    <property type="project" value="TreeGrafter"/>
</dbReference>
<feature type="transmembrane region" description="Helical" evidence="6">
    <location>
        <begin position="83"/>
        <end position="101"/>
    </location>
</feature>
<dbReference type="EMBL" id="GL996499">
    <property type="protein sequence ID" value="EGW35006.1"/>
    <property type="molecule type" value="Genomic_DNA"/>
</dbReference>
<sequence>MGKKEAAKPAPAAKAPRFKWPAMPTMPAMPPMPAVNIPFKKDLFLSTLQSFQFVSFLGNFLTTLGVLLYTLTYFKLSSENYEVFHDISLVGVVISSGAFTVQNVIKHRLSLGPVIKDDSFHYLFIGLSLLILHPCVFFTVLPFGLYSVFIVLSFLTGSLFPIFEIENCFVAHLFNSITSGLRGPAVGFASGTELTAMVMLVLRVITFRSNSLLIVLIYAVFLKLRYETSQASRDAVKRFVNFGDKVIAIFDSHQMNNIWKDVKSGSKALDKYRLVNDYDAKVE</sequence>
<evidence type="ECO:0000256" key="1">
    <source>
        <dbReference type="ARBA" id="ARBA00004141"/>
    </source>
</evidence>
<gene>
    <name evidence="7" type="ORF">SPAPADRAFT_145755</name>
</gene>
<dbReference type="GO" id="GO:0061024">
    <property type="term" value="P:membrane organization"/>
    <property type="evidence" value="ECO:0007669"/>
    <property type="project" value="TreeGrafter"/>
</dbReference>
<evidence type="ECO:0000256" key="2">
    <source>
        <dbReference type="ARBA" id="ARBA00007322"/>
    </source>
</evidence>
<dbReference type="PANTHER" id="PTHR12703:SF4">
    <property type="entry name" value="TRANSMEMBRANE PROTEIN 33"/>
    <property type="match status" value="1"/>
</dbReference>
<dbReference type="HOGENOM" id="CLU_065417_1_0_1"/>
<keyword evidence="4 6" id="KW-1133">Transmembrane helix</keyword>
<feature type="transmembrane region" description="Helical" evidence="6">
    <location>
        <begin position="51"/>
        <end position="71"/>
    </location>
</feature>
<organism evidence="8">
    <name type="scientific">Spathaspora passalidarum (strain NRRL Y-27907 / 11-Y1)</name>
    <dbReference type="NCBI Taxonomy" id="619300"/>
    <lineage>
        <taxon>Eukaryota</taxon>
        <taxon>Fungi</taxon>
        <taxon>Dikarya</taxon>
        <taxon>Ascomycota</taxon>
        <taxon>Saccharomycotina</taxon>
        <taxon>Pichiomycetes</taxon>
        <taxon>Debaryomycetaceae</taxon>
        <taxon>Spathaspora</taxon>
    </lineage>
</organism>
<accession>G3AFL7</accession>